<keyword evidence="1" id="KW-1133">Transmembrane helix</keyword>
<feature type="transmembrane region" description="Helical" evidence="1">
    <location>
        <begin position="48"/>
        <end position="67"/>
    </location>
</feature>
<feature type="transmembrane region" description="Helical" evidence="1">
    <location>
        <begin position="21"/>
        <end position="41"/>
    </location>
</feature>
<gene>
    <name evidence="2" type="ORF">METZ01_LOCUS216165</name>
</gene>
<keyword evidence="1" id="KW-0812">Transmembrane</keyword>
<organism evidence="2">
    <name type="scientific">marine metagenome</name>
    <dbReference type="NCBI Taxonomy" id="408172"/>
    <lineage>
        <taxon>unclassified sequences</taxon>
        <taxon>metagenomes</taxon>
        <taxon>ecological metagenomes</taxon>
    </lineage>
</organism>
<proteinExistence type="predicted"/>
<feature type="transmembrane region" description="Helical" evidence="1">
    <location>
        <begin position="87"/>
        <end position="105"/>
    </location>
</feature>
<protein>
    <submittedName>
        <fullName evidence="2">Uncharacterized protein</fullName>
    </submittedName>
</protein>
<dbReference type="AlphaFoldDB" id="A0A382FMX1"/>
<evidence type="ECO:0000256" key="1">
    <source>
        <dbReference type="SAM" id="Phobius"/>
    </source>
</evidence>
<keyword evidence="1" id="KW-0472">Membrane</keyword>
<reference evidence="2" key="1">
    <citation type="submission" date="2018-05" db="EMBL/GenBank/DDBJ databases">
        <authorList>
            <person name="Lanie J.A."/>
            <person name="Ng W.-L."/>
            <person name="Kazmierczak K.M."/>
            <person name="Andrzejewski T.M."/>
            <person name="Davidsen T.M."/>
            <person name="Wayne K.J."/>
            <person name="Tettelin H."/>
            <person name="Glass J.I."/>
            <person name="Rusch D."/>
            <person name="Podicherti R."/>
            <person name="Tsui H.-C.T."/>
            <person name="Winkler M.E."/>
        </authorList>
    </citation>
    <scope>NUCLEOTIDE SEQUENCE</scope>
</reference>
<dbReference type="EMBL" id="UINC01050401">
    <property type="protein sequence ID" value="SVB63311.1"/>
    <property type="molecule type" value="Genomic_DNA"/>
</dbReference>
<evidence type="ECO:0000313" key="2">
    <source>
        <dbReference type="EMBL" id="SVB63311.1"/>
    </source>
</evidence>
<sequence length="147" mass="16569">MPEEPPTIEKPVEISENPHKLWRQIVGFVFWVGVISSIRLLPNPDSWPGFMFFMLPIGCLTFADAWVSGIYKDGSGWTLVNISPMSWGIGMTLFAIVFFPVYMIMRNKLRTRNGGNGFFIAIAVLGGISIIFFLVGVIFISVMEFRN</sequence>
<feature type="transmembrane region" description="Helical" evidence="1">
    <location>
        <begin position="117"/>
        <end position="142"/>
    </location>
</feature>
<accession>A0A382FMX1</accession>
<name>A0A382FMX1_9ZZZZ</name>